<feature type="compositionally biased region" description="Basic and acidic residues" evidence="15">
    <location>
        <begin position="899"/>
        <end position="915"/>
    </location>
</feature>
<evidence type="ECO:0000256" key="14">
    <source>
        <dbReference type="ARBA" id="ARBA00032575"/>
    </source>
</evidence>
<evidence type="ECO:0000256" key="6">
    <source>
        <dbReference type="ARBA" id="ARBA00019988"/>
    </source>
</evidence>
<keyword evidence="7" id="KW-0328">Glycosyltransferase</keyword>
<dbReference type="InterPro" id="IPR025993">
    <property type="entry name" value="Ceramide_glucosylTrfase"/>
</dbReference>
<feature type="compositionally biased region" description="Basic and acidic residues" evidence="15">
    <location>
        <begin position="333"/>
        <end position="342"/>
    </location>
</feature>
<keyword evidence="10 16" id="KW-1133">Transmembrane helix</keyword>
<feature type="region of interest" description="Disordered" evidence="15">
    <location>
        <begin position="891"/>
        <end position="915"/>
    </location>
</feature>
<comment type="pathway">
    <text evidence="2">Lipid metabolism; sphingolipid metabolism.</text>
</comment>
<keyword evidence="18" id="KW-1185">Reference proteome</keyword>
<evidence type="ECO:0000256" key="3">
    <source>
        <dbReference type="ARBA" id="ARBA00004991"/>
    </source>
</evidence>
<evidence type="ECO:0000256" key="13">
    <source>
        <dbReference type="ARBA" id="ARBA00031543"/>
    </source>
</evidence>
<organism evidence="17 18">
    <name type="scientific">Purpureocillium lilacinum</name>
    <name type="common">Paecilomyces lilacinus</name>
    <dbReference type="NCBI Taxonomy" id="33203"/>
    <lineage>
        <taxon>Eukaryota</taxon>
        <taxon>Fungi</taxon>
        <taxon>Dikarya</taxon>
        <taxon>Ascomycota</taxon>
        <taxon>Pezizomycotina</taxon>
        <taxon>Sordariomycetes</taxon>
        <taxon>Hypocreomycetidae</taxon>
        <taxon>Hypocreales</taxon>
        <taxon>Ophiocordycipitaceae</taxon>
        <taxon>Purpureocillium</taxon>
    </lineage>
</organism>
<evidence type="ECO:0000256" key="2">
    <source>
        <dbReference type="ARBA" id="ARBA00004760"/>
    </source>
</evidence>
<evidence type="ECO:0000256" key="15">
    <source>
        <dbReference type="SAM" id="MobiDB-lite"/>
    </source>
</evidence>
<keyword evidence="11 16" id="KW-0472">Membrane</keyword>
<dbReference type="Proteomes" id="UP001287286">
    <property type="component" value="Unassembled WGS sequence"/>
</dbReference>
<gene>
    <name evidence="17" type="ORF">Purlil1_2069</name>
</gene>
<feature type="region of interest" description="Disordered" evidence="15">
    <location>
        <begin position="302"/>
        <end position="342"/>
    </location>
</feature>
<evidence type="ECO:0000256" key="1">
    <source>
        <dbReference type="ARBA" id="ARBA00004141"/>
    </source>
</evidence>
<feature type="compositionally biased region" description="Basic and acidic residues" evidence="15">
    <location>
        <begin position="12"/>
        <end position="26"/>
    </location>
</feature>
<dbReference type="InterPro" id="IPR029044">
    <property type="entry name" value="Nucleotide-diphossugar_trans"/>
</dbReference>
<accession>A0ABR0CBY2</accession>
<reference evidence="17 18" key="1">
    <citation type="journal article" date="2024" name="Microbiol. Resour. Announc.">
        <title>Genome annotations for the ascomycete fungi Trichoderma harzianum, Trichoderma aggressivum, and Purpureocillium lilacinum.</title>
        <authorList>
            <person name="Beijen E.P.W."/>
            <person name="Ohm R.A."/>
        </authorList>
    </citation>
    <scope>NUCLEOTIDE SEQUENCE [LARGE SCALE GENOMIC DNA]</scope>
    <source>
        <strain evidence="17 18">CBS 150709</strain>
    </source>
</reference>
<feature type="transmembrane region" description="Helical" evidence="16">
    <location>
        <begin position="388"/>
        <end position="412"/>
    </location>
</feature>
<comment type="caution">
    <text evidence="17">The sequence shown here is derived from an EMBL/GenBank/DDBJ whole genome shotgun (WGS) entry which is preliminary data.</text>
</comment>
<evidence type="ECO:0000313" key="18">
    <source>
        <dbReference type="Proteomes" id="UP001287286"/>
    </source>
</evidence>
<evidence type="ECO:0000256" key="12">
    <source>
        <dbReference type="ARBA" id="ARBA00031017"/>
    </source>
</evidence>
<comment type="subcellular location">
    <subcellularLocation>
        <location evidence="1">Membrane</location>
        <topology evidence="1">Multi-pass membrane protein</topology>
    </subcellularLocation>
</comment>
<evidence type="ECO:0000256" key="9">
    <source>
        <dbReference type="ARBA" id="ARBA00022692"/>
    </source>
</evidence>
<name>A0ABR0CBY2_PURLI</name>
<feature type="compositionally biased region" description="Basic residues" evidence="15">
    <location>
        <begin position="319"/>
        <end position="332"/>
    </location>
</feature>
<keyword evidence="9 16" id="KW-0812">Transmembrane</keyword>
<dbReference type="EC" id="2.4.1.80" evidence="5"/>
<sequence>MHSGAWTSQLEPGDRRVLEGSSEREQNQAPLRSSLSKKGPRRPRWIELRGCGAQEHLWLWDVGEQEFGRKLQITGIFFHSTNRHGPHVHLRLQNAPTLQRPRHEPCPPQCPPQRRVTRSLPAPALGSGCRLPYLAPPADSKCAGMPQWLTGCKAPRADSIHPGKPPTECLLPQAHTSRSLKARHSHAHHTCRDGTAPADARTVDVDVDVDVEPCLGFAPPAPAAALTSADMMTSTDPEPSPEKIQAFRPAVRLLTRPPSTPLNRCRDGSSPPHLVHSPHCPSSFFAALIACATHCSRDGLPTLPARGPPRRPDLLQPLGHRRPVTPRHRLAPHQREHRASDRVSRRRGREAFIFAIYISSFTPSRPSRPPAVLLRAHRFVAMSDVVNVVATICLVWVGIVFLVQIIGLTACFRYVSRRPPPSVSSKFGHDAPLVTIIRPVKGLEPNLYDCIASTFRQDYPRDRISVRLCVDDESDPSYPVLQKVLGDFPGFDAQILVEAQDPALHGPNAHLKLGPNPKVRNMSRAYREAKGDIIWVMDCNVWAASGALGRMVDKLMGFGAEKARTTPYKFVHQMPLVVDTIDYTEPTSASRQALLSSTSERPSSPELMAGAADDLLTRISRNGGGRLDEMFMATTHVKFYGAINAVGIAPCIVGKSNMFRKSHLDQVTTESQNPILKKGENKLTGVDHFSYNICEDHLIGDLLWRSDIPGHWNHGLVWGDLALQPQAGMSVMAYIGRRVRWLRARKFTVLAATLVEPGVESLLCCAYLAFALTTLPWVHEKTGIPQTWGAMASTWVVAVLTWMCVDWFTFRLIHSGQTVDVDQDTPHWARGTSHHAGMPRRSFGEWILAWIGREFLALPIWTWAVLLGTTVNWRGKTFHVRLDTSVVDLTNKQPTRGSRTPELERGRRSSKDRLD</sequence>
<evidence type="ECO:0000256" key="11">
    <source>
        <dbReference type="ARBA" id="ARBA00023136"/>
    </source>
</evidence>
<dbReference type="Gene3D" id="3.90.550.10">
    <property type="entry name" value="Spore Coat Polysaccharide Biosynthesis Protein SpsA, Chain A"/>
    <property type="match status" value="1"/>
</dbReference>
<keyword evidence="8" id="KW-0808">Transferase</keyword>
<comment type="similarity">
    <text evidence="4">Belongs to the glycosyltransferase 2 family.</text>
</comment>
<dbReference type="EMBL" id="JAWRVI010000005">
    <property type="protein sequence ID" value="KAK4093735.1"/>
    <property type="molecule type" value="Genomic_DNA"/>
</dbReference>
<dbReference type="SUPFAM" id="SSF53448">
    <property type="entry name" value="Nucleotide-diphospho-sugar transferases"/>
    <property type="match status" value="1"/>
</dbReference>
<feature type="compositionally biased region" description="Polar residues" evidence="15">
    <location>
        <begin position="1"/>
        <end position="10"/>
    </location>
</feature>
<evidence type="ECO:0000256" key="4">
    <source>
        <dbReference type="ARBA" id="ARBA00006739"/>
    </source>
</evidence>
<feature type="compositionally biased region" description="Polar residues" evidence="15">
    <location>
        <begin position="27"/>
        <end position="36"/>
    </location>
</feature>
<dbReference type="PANTHER" id="PTHR12726">
    <property type="entry name" value="CERAMIDE GLUCOSYLTRANSFERASE"/>
    <property type="match status" value="1"/>
</dbReference>
<evidence type="ECO:0000256" key="10">
    <source>
        <dbReference type="ARBA" id="ARBA00022989"/>
    </source>
</evidence>
<evidence type="ECO:0000313" key="17">
    <source>
        <dbReference type="EMBL" id="KAK4093735.1"/>
    </source>
</evidence>
<evidence type="ECO:0000256" key="7">
    <source>
        <dbReference type="ARBA" id="ARBA00022676"/>
    </source>
</evidence>
<dbReference type="Pfam" id="PF13506">
    <property type="entry name" value="Glyco_transf_21"/>
    <property type="match status" value="1"/>
</dbReference>
<feature type="region of interest" description="Disordered" evidence="15">
    <location>
        <begin position="1"/>
        <end position="39"/>
    </location>
</feature>
<evidence type="ECO:0000256" key="5">
    <source>
        <dbReference type="ARBA" id="ARBA00012699"/>
    </source>
</evidence>
<protein>
    <recommendedName>
        <fullName evidence="6">Ceramide glucosyltransferase</fullName>
        <ecNumber evidence="5">2.4.1.80</ecNumber>
    </recommendedName>
    <alternativeName>
        <fullName evidence="13">Glucosylceramide synthase</fullName>
    </alternativeName>
    <alternativeName>
        <fullName evidence="14">UDP-glucose ceramide glucosyltransferase</fullName>
    </alternativeName>
    <alternativeName>
        <fullName evidence="12">UDP-glucose:N-acylsphingosine D-glucosyltransferase</fullName>
    </alternativeName>
</protein>
<proteinExistence type="inferred from homology"/>
<dbReference type="PANTHER" id="PTHR12726:SF0">
    <property type="entry name" value="CERAMIDE GLUCOSYLTRANSFERASE"/>
    <property type="match status" value="1"/>
</dbReference>
<evidence type="ECO:0000256" key="16">
    <source>
        <dbReference type="SAM" id="Phobius"/>
    </source>
</evidence>
<comment type="pathway">
    <text evidence="3">Sphingolipid metabolism.</text>
</comment>
<evidence type="ECO:0000256" key="8">
    <source>
        <dbReference type="ARBA" id="ARBA00022679"/>
    </source>
</evidence>